<dbReference type="SUPFAM" id="SSF52172">
    <property type="entry name" value="CheY-like"/>
    <property type="match status" value="1"/>
</dbReference>
<reference evidence="13" key="1">
    <citation type="submission" date="2020-07" db="EMBL/GenBank/DDBJ databases">
        <title>Genome sequence and genetic diversity analysis of an under-domesticated orphan crop, white fonio (Digitaria exilis).</title>
        <authorList>
            <person name="Bennetzen J.L."/>
            <person name="Chen S."/>
            <person name="Ma X."/>
            <person name="Wang X."/>
            <person name="Yssel A.E.J."/>
            <person name="Chaluvadi S.R."/>
            <person name="Johnson M."/>
            <person name="Gangashetty P."/>
            <person name="Hamidou F."/>
            <person name="Sanogo M.D."/>
            <person name="Zwaenepoel A."/>
            <person name="Wallace J."/>
            <person name="Van De Peer Y."/>
            <person name="Van Deynze A."/>
        </authorList>
    </citation>
    <scope>NUCLEOTIDE SEQUENCE</scope>
    <source>
        <tissue evidence="13">Leaves</tissue>
    </source>
</reference>
<evidence type="ECO:0000313" key="14">
    <source>
        <dbReference type="Proteomes" id="UP000636709"/>
    </source>
</evidence>
<feature type="transmembrane region" description="Helical" evidence="10">
    <location>
        <begin position="116"/>
        <end position="142"/>
    </location>
</feature>
<evidence type="ECO:0000256" key="10">
    <source>
        <dbReference type="SAM" id="Phobius"/>
    </source>
</evidence>
<dbReference type="GO" id="GO:0005783">
    <property type="term" value="C:endoplasmic reticulum"/>
    <property type="evidence" value="ECO:0007669"/>
    <property type="project" value="TreeGrafter"/>
</dbReference>
<dbReference type="GO" id="GO:0004673">
    <property type="term" value="F:protein histidine kinase activity"/>
    <property type="evidence" value="ECO:0007669"/>
    <property type="project" value="UniProtKB-EC"/>
</dbReference>
<dbReference type="GO" id="GO:0046872">
    <property type="term" value="F:metal ion binding"/>
    <property type="evidence" value="ECO:0007669"/>
    <property type="project" value="UniProtKB-KW"/>
</dbReference>
<evidence type="ECO:0000256" key="8">
    <source>
        <dbReference type="ARBA" id="ARBA00022777"/>
    </source>
</evidence>
<evidence type="ECO:0000256" key="5">
    <source>
        <dbReference type="ARBA" id="ARBA00022723"/>
    </source>
</evidence>
<protein>
    <recommendedName>
        <fullName evidence="2">histidine kinase</fullName>
        <ecNumber evidence="2">2.7.13.3</ecNumber>
    </recommendedName>
</protein>
<dbReference type="OrthoDB" id="668706at2759"/>
<evidence type="ECO:0000313" key="13">
    <source>
        <dbReference type="EMBL" id="KAF8691520.1"/>
    </source>
</evidence>
<keyword evidence="14" id="KW-1185">Reference proteome</keyword>
<dbReference type="FunFam" id="3.80.10.10:FF:000383">
    <property type="entry name" value="Leucine-rich repeat receptor protein kinase EMS1"/>
    <property type="match status" value="1"/>
</dbReference>
<evidence type="ECO:0000256" key="4">
    <source>
        <dbReference type="ARBA" id="ARBA00022679"/>
    </source>
</evidence>
<dbReference type="SUPFAM" id="SSF52058">
    <property type="entry name" value="L domain-like"/>
    <property type="match status" value="1"/>
</dbReference>
<feature type="transmembrane region" description="Helical" evidence="10">
    <location>
        <begin position="58"/>
        <end position="80"/>
    </location>
</feature>
<proteinExistence type="predicted"/>
<dbReference type="GO" id="GO:0051740">
    <property type="term" value="F:ethylene binding"/>
    <property type="evidence" value="ECO:0007669"/>
    <property type="project" value="TreeGrafter"/>
</dbReference>
<evidence type="ECO:0000256" key="7">
    <source>
        <dbReference type="ARBA" id="ARBA00022741"/>
    </source>
</evidence>
<dbReference type="Gene3D" id="3.80.10.10">
    <property type="entry name" value="Ribonuclease Inhibitor"/>
    <property type="match status" value="1"/>
</dbReference>
<dbReference type="InterPro" id="IPR032675">
    <property type="entry name" value="LRR_dom_sf"/>
</dbReference>
<name>A0A835B6D6_9POAL</name>
<gene>
    <name evidence="13" type="ORF">HU200_040667</name>
</gene>
<dbReference type="InterPro" id="IPR058544">
    <property type="entry name" value="ETR1_N"/>
</dbReference>
<evidence type="ECO:0000256" key="2">
    <source>
        <dbReference type="ARBA" id="ARBA00012438"/>
    </source>
</evidence>
<keyword evidence="4" id="KW-0808">Transferase</keyword>
<keyword evidence="9" id="KW-0067">ATP-binding</keyword>
<keyword evidence="8" id="KW-0418">Kinase</keyword>
<dbReference type="InterPro" id="IPR003018">
    <property type="entry name" value="GAF"/>
</dbReference>
<dbReference type="Pfam" id="PF00560">
    <property type="entry name" value="LRR_1"/>
    <property type="match status" value="3"/>
</dbReference>
<dbReference type="PANTHER" id="PTHR24423:SF618">
    <property type="entry name" value="ETHYLENE RECEPTOR 4"/>
    <property type="match status" value="1"/>
</dbReference>
<dbReference type="Pfam" id="PF25487">
    <property type="entry name" value="ETR1_N"/>
    <property type="match status" value="1"/>
</dbReference>
<dbReference type="InterPro" id="IPR001611">
    <property type="entry name" value="Leu-rich_rpt"/>
</dbReference>
<keyword evidence="6" id="KW-0677">Repeat</keyword>
<evidence type="ECO:0000256" key="1">
    <source>
        <dbReference type="ARBA" id="ARBA00000085"/>
    </source>
</evidence>
<accession>A0A835B6D6</accession>
<evidence type="ECO:0000256" key="9">
    <source>
        <dbReference type="ARBA" id="ARBA00022840"/>
    </source>
</evidence>
<dbReference type="EMBL" id="JACEFO010001965">
    <property type="protein sequence ID" value="KAF8691520.1"/>
    <property type="molecule type" value="Genomic_DNA"/>
</dbReference>
<keyword evidence="10" id="KW-0812">Transmembrane</keyword>
<organism evidence="13 14">
    <name type="scientific">Digitaria exilis</name>
    <dbReference type="NCBI Taxonomy" id="1010633"/>
    <lineage>
        <taxon>Eukaryota</taxon>
        <taxon>Viridiplantae</taxon>
        <taxon>Streptophyta</taxon>
        <taxon>Embryophyta</taxon>
        <taxon>Tracheophyta</taxon>
        <taxon>Spermatophyta</taxon>
        <taxon>Magnoliopsida</taxon>
        <taxon>Liliopsida</taxon>
        <taxon>Poales</taxon>
        <taxon>Poaceae</taxon>
        <taxon>PACMAD clade</taxon>
        <taxon>Panicoideae</taxon>
        <taxon>Panicodae</taxon>
        <taxon>Paniceae</taxon>
        <taxon>Anthephorinae</taxon>
        <taxon>Digitaria</taxon>
    </lineage>
</organism>
<comment type="catalytic activity">
    <reaction evidence="1">
        <text>ATP + protein L-histidine = ADP + protein N-phospho-L-histidine.</text>
        <dbReference type="EC" id="2.7.13.3"/>
    </reaction>
</comment>
<feature type="domain" description="GAF" evidence="11">
    <location>
        <begin position="194"/>
        <end position="361"/>
    </location>
</feature>
<dbReference type="InterPro" id="IPR011006">
    <property type="entry name" value="CheY-like_superfamily"/>
</dbReference>
<dbReference type="GO" id="GO:0005524">
    <property type="term" value="F:ATP binding"/>
    <property type="evidence" value="ECO:0007669"/>
    <property type="project" value="UniProtKB-KW"/>
</dbReference>
<keyword evidence="10" id="KW-1133">Transmembrane helix</keyword>
<sequence>MHPRMTDWMTTTGQHAMASASSAADAVLVRTARRCGGCDAREDAAVEALLQWQKVGDLLIAASLLSIPLELLYFSTVAALAPLRRALLQLGTFVVMCGVTHLLNALAYDRPGNRRVLLLLTSAKALGALATTAAAVSLPIFFPRLLRIKARESLLRAKARQLDRDLAAVRRRDDAVSRVARAVTRHVRDSAVDARAVLDNTLRQLAAALDLHNCAVWTPVVAAPASGGGGGMLQLTHQMLPPDDADKVLDGRSGTRSFSVRHPDVDVVMASKDARVLKPGSVLEAVSGGGMPPAGSPTAAAIRIRDFHGGAAGNSSSELTSYAILVLVRRANDEHRSPPARWSRHDLEIVEAVAEHVAVALAHTAALEESELLRRKLSEQRAALVHAKGELDAATAARNAARGAVRDAVARPAHAVVGLVSVMQQPTPAEADAPGLCPELRLAVDAIARTSALLVSSNLADSVMETLSTMDAGGDQPPPPGPAMVARRPFELRTLVRDAASVGGCLAGCRGLGFSHWLEASSLPEWVVGDDKRVFHLLLHIVGVVLSRCHRHVAGGVLSFSACSCNSIAGDDQDRILVGERAKISGGNHVFVKFQVGITRTGESDPAGSLLPSSCLPSSSGYTPDFGGPDMWLSTAVCKRIAQMMNGNMWCASESNGETTMTLLLRLQQPLNPHAPGSSGTYRIVPSPRTLPQHHHFNGLRIILADTDATSMEVTRKLLERLGCEVVPAPSPADCLSLLQGSGAAGEPPFQLVVLDLDGGGHGRQLKLLDVSRNKLQGELPDLMGNLSRNLFVLNLEINNTTGKIPESIGNLIGLNGLGMDSNLFEGNIPSSIGNLKELNLLALTNNNLSGSIPVALGNLTVLSSSRLGLDGNGLSGGIPSSLSSCPSEILELSRNRLTGPVPKELFLIPTFSNFMHLDHIFLTGPIPSEVGLIPLPIGQLNGLLELDLGHNNLSGRIPEFLGSMRGLTNLDLSFKNVEI</sequence>
<dbReference type="EC" id="2.7.13.3" evidence="2"/>
<evidence type="ECO:0000259" key="12">
    <source>
        <dbReference type="Pfam" id="PF25487"/>
    </source>
</evidence>
<dbReference type="PANTHER" id="PTHR24423">
    <property type="entry name" value="TWO-COMPONENT SENSOR HISTIDINE KINASE"/>
    <property type="match status" value="1"/>
</dbReference>
<dbReference type="Gene3D" id="3.40.50.2300">
    <property type="match status" value="1"/>
</dbReference>
<evidence type="ECO:0000256" key="3">
    <source>
        <dbReference type="ARBA" id="ARBA00022614"/>
    </source>
</evidence>
<evidence type="ECO:0000259" key="11">
    <source>
        <dbReference type="Pfam" id="PF01590"/>
    </source>
</evidence>
<keyword evidence="10" id="KW-0472">Membrane</keyword>
<evidence type="ECO:0000256" key="6">
    <source>
        <dbReference type="ARBA" id="ARBA00022737"/>
    </source>
</evidence>
<keyword evidence="7" id="KW-0547">Nucleotide-binding</keyword>
<dbReference type="AlphaFoldDB" id="A0A835B6D6"/>
<keyword evidence="5" id="KW-0479">Metal-binding</keyword>
<dbReference type="GO" id="GO:0038199">
    <property type="term" value="F:ethylene receptor activity"/>
    <property type="evidence" value="ECO:0007669"/>
    <property type="project" value="TreeGrafter"/>
</dbReference>
<feature type="transmembrane region" description="Helical" evidence="10">
    <location>
        <begin position="86"/>
        <end position="104"/>
    </location>
</feature>
<dbReference type="Pfam" id="PF01590">
    <property type="entry name" value="GAF"/>
    <property type="match status" value="1"/>
</dbReference>
<keyword evidence="3" id="KW-0433">Leucine-rich repeat</keyword>
<comment type="caution">
    <text evidence="13">The sequence shown here is derived from an EMBL/GenBank/DDBJ whole genome shotgun (WGS) entry which is preliminary data.</text>
</comment>
<dbReference type="Proteomes" id="UP000636709">
    <property type="component" value="Unassembled WGS sequence"/>
</dbReference>
<feature type="domain" description="Ethylene receptor 1-like N-terminal" evidence="12">
    <location>
        <begin position="49"/>
        <end position="148"/>
    </location>
</feature>